<dbReference type="PANTHER" id="PTHR19321">
    <property type="entry name" value="PROTEIN REGULATOR OF CYTOKINESIS 1 PRC1-RELATED"/>
    <property type="match status" value="1"/>
</dbReference>
<keyword evidence="5" id="KW-0175">Coiled coil</keyword>
<sequence length="718" mass="80961">MMTAAFGSDSISFHTSNTCNTLLKELQQLWTEIGETQSDKDRMLMELERECLEVYRRKVDEAANAKACLHQSIASLEAEVAMLIATLVEININLPVQSDKKAQSLKGKLASVRPLAEDLKLKKEERMKQFADIKSQIEKISGEISGYGSTASSISALTMEEQDLSVRKLTEHQSKLRVLQKEKSERLQKVMDYVNEVHTLCGILSIDFSQTVSDIHPSLHGSSMGLVTNISDSTLEGLDQAVLKLKTEKKFRLQKLKDVSGSLFELWNLMDTSKEDKASLLRITSVLGLSESEIVQPGALSPEIVQQVSAEVERLTKLKTSRLKELVLKKRSELEDICCKIHIQPDQSTAAEKTSALIDSGLVDPSELLANIEAQICRVKDEALSRKEIMEKIDRWLSACDEEKWLEDYNLDHNRYSAGRGAHINLKRAERARIMINKIPGTLSDPLMISFLILADRISGVNEIKFAAVVDNLISRTLAWEKEKQKLFLYDGVRLVSILEDYKQARRLKEEEKRRARDQKKLQDMLHTEIESIYGSKPIPRRSNSFRNQNGHRAYGNGSVTPSPRRNSVGAATPELLTPRSYSGRQNGYFKEMRRLSTAPLNFVAIPKEDTISFSSIGGSEPESPPQMMRWNRQGLVNIGDAHHRFSVCSEIAFGRIGLSLLDRACGLRPKVSQRVVGFEPVTSRSPQQHSWRQLRYNPLVESIFLCSYVDTKQTPTT</sequence>
<keyword evidence="8" id="KW-1185">Reference proteome</keyword>
<evidence type="ECO:0000256" key="1">
    <source>
        <dbReference type="ARBA" id="ARBA00004245"/>
    </source>
</evidence>
<accession>A0A8X8YCG1</accession>
<evidence type="ECO:0000256" key="5">
    <source>
        <dbReference type="SAM" id="Coils"/>
    </source>
</evidence>
<gene>
    <name evidence="7" type="ORF">SASPL_107451</name>
</gene>
<keyword evidence="4" id="KW-0963">Cytoplasm</keyword>
<dbReference type="InterPro" id="IPR007145">
    <property type="entry name" value="MAP65_Ase1_PRC1"/>
</dbReference>
<dbReference type="GO" id="GO:0005737">
    <property type="term" value="C:cytoplasm"/>
    <property type="evidence" value="ECO:0007669"/>
    <property type="project" value="TreeGrafter"/>
</dbReference>
<dbReference type="PANTHER" id="PTHR19321:SF0">
    <property type="entry name" value="65-KDA MICROTUBULE-ASSOCIATED PROTEIN 6"/>
    <property type="match status" value="1"/>
</dbReference>
<evidence type="ECO:0000313" key="7">
    <source>
        <dbReference type="EMBL" id="KAG6429400.1"/>
    </source>
</evidence>
<keyword evidence="4" id="KW-0206">Cytoskeleton</keyword>
<protein>
    <recommendedName>
        <fullName evidence="9">Protein regulator of cytokinesis 1</fullName>
    </recommendedName>
</protein>
<name>A0A8X8YCG1_SALSN</name>
<reference evidence="7" key="2">
    <citation type="submission" date="2020-08" db="EMBL/GenBank/DDBJ databases">
        <title>Plant Genome Project.</title>
        <authorList>
            <person name="Zhang R.-G."/>
        </authorList>
    </citation>
    <scope>NUCLEOTIDE SEQUENCE</scope>
    <source>
        <strain evidence="7">Huo1</strain>
        <tissue evidence="7">Leaf</tissue>
    </source>
</reference>
<feature type="compositionally biased region" description="Polar residues" evidence="6">
    <location>
        <begin position="542"/>
        <end position="551"/>
    </location>
</feature>
<keyword evidence="3" id="KW-0493">Microtubule</keyword>
<comment type="caution">
    <text evidence="7">The sequence shown here is derived from an EMBL/GenBank/DDBJ whole genome shotgun (WGS) entry which is preliminary data.</text>
</comment>
<feature type="region of interest" description="Disordered" evidence="6">
    <location>
        <begin position="537"/>
        <end position="572"/>
    </location>
</feature>
<dbReference type="EMBL" id="PNBA02000003">
    <property type="protein sequence ID" value="KAG6429400.1"/>
    <property type="molecule type" value="Genomic_DNA"/>
</dbReference>
<organism evidence="7">
    <name type="scientific">Salvia splendens</name>
    <name type="common">Scarlet sage</name>
    <dbReference type="NCBI Taxonomy" id="180675"/>
    <lineage>
        <taxon>Eukaryota</taxon>
        <taxon>Viridiplantae</taxon>
        <taxon>Streptophyta</taxon>
        <taxon>Embryophyta</taxon>
        <taxon>Tracheophyta</taxon>
        <taxon>Spermatophyta</taxon>
        <taxon>Magnoliopsida</taxon>
        <taxon>eudicotyledons</taxon>
        <taxon>Gunneridae</taxon>
        <taxon>Pentapetalae</taxon>
        <taxon>asterids</taxon>
        <taxon>lamiids</taxon>
        <taxon>Lamiales</taxon>
        <taxon>Lamiaceae</taxon>
        <taxon>Nepetoideae</taxon>
        <taxon>Mentheae</taxon>
        <taxon>Salviinae</taxon>
        <taxon>Salvia</taxon>
        <taxon>Salvia subgen. Calosphace</taxon>
        <taxon>core Calosphace</taxon>
    </lineage>
</organism>
<dbReference type="GO" id="GO:0005874">
    <property type="term" value="C:microtubule"/>
    <property type="evidence" value="ECO:0007669"/>
    <property type="project" value="UniProtKB-KW"/>
</dbReference>
<dbReference type="GO" id="GO:0000226">
    <property type="term" value="P:microtubule cytoskeleton organization"/>
    <property type="evidence" value="ECO:0007669"/>
    <property type="project" value="InterPro"/>
</dbReference>
<evidence type="ECO:0000256" key="2">
    <source>
        <dbReference type="ARBA" id="ARBA00006187"/>
    </source>
</evidence>
<evidence type="ECO:0000313" key="8">
    <source>
        <dbReference type="Proteomes" id="UP000298416"/>
    </source>
</evidence>
<dbReference type="GO" id="GO:0005819">
    <property type="term" value="C:spindle"/>
    <property type="evidence" value="ECO:0007669"/>
    <property type="project" value="TreeGrafter"/>
</dbReference>
<evidence type="ECO:0000256" key="6">
    <source>
        <dbReference type="SAM" id="MobiDB-lite"/>
    </source>
</evidence>
<dbReference type="Gene3D" id="1.20.58.1520">
    <property type="match status" value="1"/>
</dbReference>
<dbReference type="AlphaFoldDB" id="A0A8X8YCG1"/>
<feature type="coiled-coil region" evidence="5">
    <location>
        <begin position="495"/>
        <end position="528"/>
    </location>
</feature>
<evidence type="ECO:0008006" key="9">
    <source>
        <dbReference type="Google" id="ProtNLM"/>
    </source>
</evidence>
<dbReference type="Pfam" id="PF03999">
    <property type="entry name" value="MAP65_ASE1"/>
    <property type="match status" value="2"/>
</dbReference>
<dbReference type="GO" id="GO:0008017">
    <property type="term" value="F:microtubule binding"/>
    <property type="evidence" value="ECO:0007669"/>
    <property type="project" value="InterPro"/>
</dbReference>
<reference evidence="7" key="1">
    <citation type="submission" date="2018-01" db="EMBL/GenBank/DDBJ databases">
        <authorList>
            <person name="Mao J.F."/>
        </authorList>
    </citation>
    <scope>NUCLEOTIDE SEQUENCE</scope>
    <source>
        <strain evidence="7">Huo1</strain>
        <tissue evidence="7">Leaf</tissue>
    </source>
</reference>
<evidence type="ECO:0000256" key="3">
    <source>
        <dbReference type="ARBA" id="ARBA00022701"/>
    </source>
</evidence>
<dbReference type="Proteomes" id="UP000298416">
    <property type="component" value="Unassembled WGS sequence"/>
</dbReference>
<evidence type="ECO:0000256" key="4">
    <source>
        <dbReference type="ARBA" id="ARBA00023212"/>
    </source>
</evidence>
<comment type="similarity">
    <text evidence="2">Belongs to the MAP65/ASE1 family.</text>
</comment>
<proteinExistence type="inferred from homology"/>
<comment type="subcellular location">
    <subcellularLocation>
        <location evidence="1">Cytoplasm</location>
        <location evidence="1">Cytoskeleton</location>
    </subcellularLocation>
</comment>